<evidence type="ECO:0000256" key="2">
    <source>
        <dbReference type="SAM" id="Phobius"/>
    </source>
</evidence>
<dbReference type="Pfam" id="PF26430">
    <property type="entry name" value="ConA_BAM2"/>
    <property type="match status" value="1"/>
</dbReference>
<dbReference type="AlphaFoldDB" id="A0A158PKQ6"/>
<keyword evidence="2" id="KW-1133">Transmembrane helix</keyword>
<dbReference type="InterPro" id="IPR058815">
    <property type="entry name" value="ConA_BAM2-like"/>
</dbReference>
<dbReference type="OMA" id="EFNSHRE"/>
<dbReference type="WBParaSite" id="ACOC_0001039801-mRNA-1">
    <property type="protein sequence ID" value="ACOC_0001039801-mRNA-1"/>
    <property type="gene ID" value="ACOC_0001039801"/>
</dbReference>
<keyword evidence="2" id="KW-0812">Transmembrane</keyword>
<dbReference type="CDD" id="cd00110">
    <property type="entry name" value="LamG"/>
    <property type="match status" value="1"/>
</dbReference>
<dbReference type="EMBL" id="UYYA01004464">
    <property type="protein sequence ID" value="VDM61984.1"/>
    <property type="molecule type" value="Genomic_DNA"/>
</dbReference>
<reference evidence="6" key="1">
    <citation type="submission" date="2016-04" db="UniProtKB">
        <authorList>
            <consortium name="WormBaseParasite"/>
        </authorList>
    </citation>
    <scope>IDENTIFICATION</scope>
</reference>
<proteinExistence type="predicted"/>
<accession>A0A158PKQ6</accession>
<protein>
    <submittedName>
        <fullName evidence="6">LAM_G_DOMAIN domain-containing protein</fullName>
    </submittedName>
</protein>
<dbReference type="SUPFAM" id="SSF49899">
    <property type="entry name" value="Concanavalin A-like lectins/glucanases"/>
    <property type="match status" value="2"/>
</dbReference>
<organism evidence="6">
    <name type="scientific">Angiostrongylus costaricensis</name>
    <name type="common">Nematode worm</name>
    <dbReference type="NCBI Taxonomy" id="334426"/>
    <lineage>
        <taxon>Eukaryota</taxon>
        <taxon>Metazoa</taxon>
        <taxon>Ecdysozoa</taxon>
        <taxon>Nematoda</taxon>
        <taxon>Chromadorea</taxon>
        <taxon>Rhabditida</taxon>
        <taxon>Rhabditina</taxon>
        <taxon>Rhabditomorpha</taxon>
        <taxon>Strongyloidea</taxon>
        <taxon>Metastrongylidae</taxon>
        <taxon>Angiostrongylus</taxon>
    </lineage>
</organism>
<keyword evidence="2" id="KW-0472">Membrane</keyword>
<comment type="caution">
    <text evidence="1">Lacks conserved residue(s) required for the propagation of feature annotation.</text>
</comment>
<dbReference type="InterPro" id="IPR001791">
    <property type="entry name" value="Laminin_G"/>
</dbReference>
<evidence type="ECO:0000313" key="5">
    <source>
        <dbReference type="Proteomes" id="UP000267027"/>
    </source>
</evidence>
<feature type="transmembrane region" description="Helical" evidence="2">
    <location>
        <begin position="716"/>
        <end position="741"/>
    </location>
</feature>
<name>A0A158PKQ6_ANGCS</name>
<evidence type="ECO:0000256" key="1">
    <source>
        <dbReference type="PROSITE-ProRule" id="PRU00122"/>
    </source>
</evidence>
<sequence length="856" mass="96306">MSVADASRPRRSCRHHYLANVYKTSVLPLKGEEGVFNIVCHMPSADDDTVATEVHSGLSRAHKVPSTLLPMEMRPVPGNEQAEYSLVGPRAGIRHILPHNWADDIEATVVASPLLCRQKTVLLPNCLFRSKVVVSVKPGSTWIWEFAFRSQRSDQILFSLHTVHSQIVHIRIQKDFFLRVDSEPLIPIGQLSDGLWHTVTIYSKHGSVLFTVDDSYEIHLPQFTPQESRLSAIAVEVEGEILLIDPQDTSENCELNERRQAVGSAQKRRFCSGCDCGILKGIFENFPASPICSQSNDKAYHMMRDTDRLSFFFVKSSYNIPEHSEQRVRIGLSYKSDSDIGLLLFGFWQNEEEKGRFQVHYTGRNLAGIYCVNVDEEICRGCTLYEMEGFGNDKWHRVLFFEIDGEISLVVDRSICILRQHDISNNFSLAEVYSIPVLATASALFIGGTYYEKKKADLYLPSFEHKYFENTREKVPSLRGCLKDVYVDGTKVDLTSIYGQQMKTTLINPTDDKAYAIQVGCTGCSPSCPQGVRCRPTDPRQLTFQCDCSDIEEFTLGLQPNPLVPLSTAYLDSSAPVLRLLPTKAATSKVWMKLSFPRKIEHRTTVAQFNSHREMLFYIFVDPEGVGIHVHPNTFDQFETIIKEPISFSDERVHLITLERKTPLGTRYISKKFDLSIDGVHCEIPDVAKYMLNNVTILAAEDGSNGSVIIHVAASWLMYSLMLTTILCVLLTVFLIAYCCVLHRRRGRCSSHSSDRDRILRDSPDYSVKMRLSKTESISTYDGDGSIGTEDTDLNAYRDIPSHRVKIYRESMVSILVPGVDQPNNAIVKRVPSTGSDLSAPLLSSSPAPLVNVDDQ</sequence>
<evidence type="ECO:0000313" key="6">
    <source>
        <dbReference type="WBParaSite" id="ACOC_0001039801-mRNA-1"/>
    </source>
</evidence>
<evidence type="ECO:0000259" key="3">
    <source>
        <dbReference type="PROSITE" id="PS50025"/>
    </source>
</evidence>
<keyword evidence="5" id="KW-1185">Reference proteome</keyword>
<feature type="domain" description="Laminin G" evidence="3">
    <location>
        <begin position="308"/>
        <end position="521"/>
    </location>
</feature>
<reference evidence="4 5" key="2">
    <citation type="submission" date="2018-11" db="EMBL/GenBank/DDBJ databases">
        <authorList>
            <consortium name="Pathogen Informatics"/>
        </authorList>
    </citation>
    <scope>NUCLEOTIDE SEQUENCE [LARGE SCALE GENOMIC DNA]</scope>
    <source>
        <strain evidence="4 5">Costa Rica</strain>
    </source>
</reference>
<dbReference type="PROSITE" id="PS50025">
    <property type="entry name" value="LAM_G_DOMAIN"/>
    <property type="match status" value="1"/>
</dbReference>
<dbReference type="Gene3D" id="2.60.120.200">
    <property type="match status" value="1"/>
</dbReference>
<dbReference type="OrthoDB" id="5842451at2759"/>
<evidence type="ECO:0000313" key="4">
    <source>
        <dbReference type="EMBL" id="VDM61984.1"/>
    </source>
</evidence>
<dbReference type="InterPro" id="IPR013320">
    <property type="entry name" value="ConA-like_dom_sf"/>
</dbReference>
<dbReference type="Proteomes" id="UP000267027">
    <property type="component" value="Unassembled WGS sequence"/>
</dbReference>
<gene>
    <name evidence="4" type="ORF">ACOC_LOCUS10399</name>
</gene>